<name>A0A550CHL0_9AGAR</name>
<accession>A0A550CHL0</accession>
<protein>
    <submittedName>
        <fullName evidence="1">Uncharacterized protein</fullName>
    </submittedName>
</protein>
<gene>
    <name evidence="1" type="ORF">BD626DRAFT_491341</name>
</gene>
<comment type="caution">
    <text evidence="1">The sequence shown here is derived from an EMBL/GenBank/DDBJ whole genome shotgun (WGS) entry which is preliminary data.</text>
</comment>
<dbReference type="AlphaFoldDB" id="A0A550CHL0"/>
<evidence type="ECO:0000313" key="2">
    <source>
        <dbReference type="Proteomes" id="UP000320762"/>
    </source>
</evidence>
<dbReference type="EMBL" id="VDMD01000007">
    <property type="protein sequence ID" value="TRM64289.1"/>
    <property type="molecule type" value="Genomic_DNA"/>
</dbReference>
<reference evidence="1 2" key="1">
    <citation type="journal article" date="2019" name="New Phytol.">
        <title>Comparative genomics reveals unique wood-decay strategies and fruiting body development in the Schizophyllaceae.</title>
        <authorList>
            <person name="Almasi E."/>
            <person name="Sahu N."/>
            <person name="Krizsan K."/>
            <person name="Balint B."/>
            <person name="Kovacs G.M."/>
            <person name="Kiss B."/>
            <person name="Cseklye J."/>
            <person name="Drula E."/>
            <person name="Henrissat B."/>
            <person name="Nagy I."/>
            <person name="Chovatia M."/>
            <person name="Adam C."/>
            <person name="LaButti K."/>
            <person name="Lipzen A."/>
            <person name="Riley R."/>
            <person name="Grigoriev I.V."/>
            <person name="Nagy L.G."/>
        </authorList>
    </citation>
    <scope>NUCLEOTIDE SEQUENCE [LARGE SCALE GENOMIC DNA]</scope>
    <source>
        <strain evidence="1 2">NL-1724</strain>
    </source>
</reference>
<keyword evidence="2" id="KW-1185">Reference proteome</keyword>
<dbReference type="Proteomes" id="UP000320762">
    <property type="component" value="Unassembled WGS sequence"/>
</dbReference>
<proteinExistence type="predicted"/>
<organism evidence="1 2">
    <name type="scientific">Schizophyllum amplum</name>
    <dbReference type="NCBI Taxonomy" id="97359"/>
    <lineage>
        <taxon>Eukaryota</taxon>
        <taxon>Fungi</taxon>
        <taxon>Dikarya</taxon>
        <taxon>Basidiomycota</taxon>
        <taxon>Agaricomycotina</taxon>
        <taxon>Agaricomycetes</taxon>
        <taxon>Agaricomycetidae</taxon>
        <taxon>Agaricales</taxon>
        <taxon>Schizophyllaceae</taxon>
        <taxon>Schizophyllum</taxon>
    </lineage>
</organism>
<sequence>MRDWLAFSCLFCSNCPGSLLDLCCFPARFILLRARFNLAPCSIHPGVVRPMQSIAADALYCRNPSFLIFSRILHTLTELAQSPRSNRVLMTCSRPVRISCHPETHVVRAVLDVCGSSSSGGASPVCLSSDEQVEKPRHGAAVYVHRPCSCPS</sequence>
<evidence type="ECO:0000313" key="1">
    <source>
        <dbReference type="EMBL" id="TRM64289.1"/>
    </source>
</evidence>